<dbReference type="Proteomes" id="UP000637906">
    <property type="component" value="Unassembled WGS sequence"/>
</dbReference>
<keyword evidence="2" id="KW-1133">Transmembrane helix</keyword>
<accession>A0A8J3HVD3</accession>
<organism evidence="3 4">
    <name type="scientific">Candidatus Mesenet longicola</name>
    <dbReference type="NCBI Taxonomy" id="1892558"/>
    <lineage>
        <taxon>Bacteria</taxon>
        <taxon>Pseudomonadati</taxon>
        <taxon>Pseudomonadota</taxon>
        <taxon>Alphaproteobacteria</taxon>
        <taxon>Rickettsiales</taxon>
        <taxon>Anaplasmataceae</taxon>
        <taxon>Candidatus Mesenet</taxon>
    </lineage>
</organism>
<protein>
    <submittedName>
        <fullName evidence="3">Uncharacterized protein</fullName>
    </submittedName>
</protein>
<feature type="region of interest" description="Disordered" evidence="1">
    <location>
        <begin position="95"/>
        <end position="121"/>
    </location>
</feature>
<evidence type="ECO:0000313" key="4">
    <source>
        <dbReference type="Proteomes" id="UP000637906"/>
    </source>
</evidence>
<reference evidence="3 4" key="1">
    <citation type="journal article" date="2021" name="Microb. Ecol.">
        <title>Candidatus Mesenet longicola: Novel Endosymbionts of Brontispa longissima that Induce Cytoplasmic Incompatibility.</title>
        <authorList>
            <person name="Takano S."/>
            <person name="Gotoh Y."/>
            <person name="Hayashi T."/>
        </authorList>
    </citation>
    <scope>NUCLEOTIDE SEQUENCE [LARGE SCALE GENOMIC DNA]</scope>
    <source>
        <strain evidence="3">L5</strain>
    </source>
</reference>
<dbReference type="AlphaFoldDB" id="A0A8J3HVD3"/>
<keyword evidence="4" id="KW-1185">Reference proteome</keyword>
<evidence type="ECO:0000256" key="1">
    <source>
        <dbReference type="SAM" id="MobiDB-lite"/>
    </source>
</evidence>
<proteinExistence type="predicted"/>
<evidence type="ECO:0000256" key="2">
    <source>
        <dbReference type="SAM" id="Phobius"/>
    </source>
</evidence>
<name>A0A8J3HVD3_9RICK</name>
<feature type="transmembrane region" description="Helical" evidence="2">
    <location>
        <begin position="7"/>
        <end position="29"/>
    </location>
</feature>
<evidence type="ECO:0000313" key="3">
    <source>
        <dbReference type="EMBL" id="GHM59977.1"/>
    </source>
</evidence>
<comment type="caution">
    <text evidence="3">The sequence shown here is derived from an EMBL/GenBank/DDBJ whole genome shotgun (WGS) entry which is preliminary data.</text>
</comment>
<feature type="transmembrane region" description="Helical" evidence="2">
    <location>
        <begin position="49"/>
        <end position="71"/>
    </location>
</feature>
<feature type="compositionally biased region" description="Polar residues" evidence="1">
    <location>
        <begin position="106"/>
        <end position="120"/>
    </location>
</feature>
<keyword evidence="2" id="KW-0472">Membrane</keyword>
<gene>
    <name evidence="3" type="ORF">sL5_09700</name>
</gene>
<dbReference type="EMBL" id="BNGU01000053">
    <property type="protein sequence ID" value="GHM59977.1"/>
    <property type="molecule type" value="Genomic_DNA"/>
</dbReference>
<keyword evidence="2" id="KW-0812">Transmembrane</keyword>
<sequence>MSGWRKFGVALYCSTTLAATVVVGFALFIGATPSKINLFDKNRDVRKWVFIAAAVSLAYITLSALTMFCILTTAKKSDLKCVGVNTDSIIDNSQQKNKIADDSSPLLRSNSSIKPTSSQQLDDKSVIQDTKKAINHVNEVNISNSPIDCFRSNYFDYRPLPQSQIDAPSSELVDVSCVKSKKKINDNSDWKETMKVPEHIYVGM</sequence>